<dbReference type="InterPro" id="IPR002067">
    <property type="entry name" value="MCP"/>
</dbReference>
<dbReference type="AlphaFoldDB" id="A0AAX4K6Q0"/>
<keyword evidence="6 11" id="KW-1133">Transmembrane helix</keyword>
<protein>
    <recommendedName>
        <fullName evidence="14">Solute carrier family 25 (Mitochondrial S-adenosylmethionine transporter), member 26</fullName>
    </recommendedName>
</protein>
<evidence type="ECO:0000256" key="8">
    <source>
        <dbReference type="ARBA" id="ARBA00023136"/>
    </source>
</evidence>
<evidence type="ECO:0000256" key="2">
    <source>
        <dbReference type="ARBA" id="ARBA00006375"/>
    </source>
</evidence>
<dbReference type="GO" id="GO:0031966">
    <property type="term" value="C:mitochondrial membrane"/>
    <property type="evidence" value="ECO:0007669"/>
    <property type="project" value="UniProtKB-SubCell"/>
</dbReference>
<dbReference type="PRINTS" id="PR00926">
    <property type="entry name" value="MITOCARRIER"/>
</dbReference>
<feature type="repeat" description="Solcar" evidence="9">
    <location>
        <begin position="193"/>
        <end position="295"/>
    </location>
</feature>
<dbReference type="InterPro" id="IPR023395">
    <property type="entry name" value="MCP_dom_sf"/>
</dbReference>
<evidence type="ECO:0000256" key="6">
    <source>
        <dbReference type="ARBA" id="ARBA00022989"/>
    </source>
</evidence>
<evidence type="ECO:0000256" key="7">
    <source>
        <dbReference type="ARBA" id="ARBA00023128"/>
    </source>
</evidence>
<proteinExistence type="inferred from homology"/>
<gene>
    <name evidence="12" type="ORF">L201_007737</name>
</gene>
<keyword evidence="5" id="KW-0677">Repeat</keyword>
<keyword evidence="3 10" id="KW-0813">Transport</keyword>
<evidence type="ECO:0000256" key="10">
    <source>
        <dbReference type="RuleBase" id="RU000488"/>
    </source>
</evidence>
<feature type="repeat" description="Solcar" evidence="9">
    <location>
        <begin position="97"/>
        <end position="182"/>
    </location>
</feature>
<evidence type="ECO:0000256" key="1">
    <source>
        <dbReference type="ARBA" id="ARBA00004225"/>
    </source>
</evidence>
<dbReference type="PANTHER" id="PTHR45667">
    <property type="entry name" value="S-ADENOSYLMETHIONINE MITOCHONDRIAL CARRIER PROTEIN"/>
    <property type="match status" value="1"/>
</dbReference>
<dbReference type="SUPFAM" id="SSF103506">
    <property type="entry name" value="Mitochondrial carrier"/>
    <property type="match status" value="1"/>
</dbReference>
<evidence type="ECO:0000256" key="3">
    <source>
        <dbReference type="ARBA" id="ARBA00022448"/>
    </source>
</evidence>
<dbReference type="Proteomes" id="UP001355207">
    <property type="component" value="Chromosome 11"/>
</dbReference>
<reference evidence="12 13" key="1">
    <citation type="submission" date="2024-01" db="EMBL/GenBank/DDBJ databases">
        <title>Comparative genomics of Cryptococcus and Kwoniella reveals pathogenesis evolution and contrasting modes of karyotype evolution via chromosome fusion or intercentromeric recombination.</title>
        <authorList>
            <person name="Coelho M.A."/>
            <person name="David-Palma M."/>
            <person name="Shea T."/>
            <person name="Bowers K."/>
            <person name="McGinley-Smith S."/>
            <person name="Mohammad A.W."/>
            <person name="Gnirke A."/>
            <person name="Yurkov A.M."/>
            <person name="Nowrousian M."/>
            <person name="Sun S."/>
            <person name="Cuomo C.A."/>
            <person name="Heitman J."/>
        </authorList>
    </citation>
    <scope>NUCLEOTIDE SEQUENCE [LARGE SCALE GENOMIC DNA]</scope>
    <source>
        <strain evidence="12 13">CBS 6074</strain>
    </source>
</reference>
<dbReference type="EMBL" id="CP144108">
    <property type="protein sequence ID" value="WWC92778.1"/>
    <property type="molecule type" value="Genomic_DNA"/>
</dbReference>
<dbReference type="Pfam" id="PF00153">
    <property type="entry name" value="Mito_carr"/>
    <property type="match status" value="4"/>
</dbReference>
<evidence type="ECO:0000256" key="9">
    <source>
        <dbReference type="PROSITE-ProRule" id="PRU00282"/>
    </source>
</evidence>
<dbReference type="Gene3D" id="1.50.40.10">
    <property type="entry name" value="Mitochondrial carrier domain"/>
    <property type="match status" value="1"/>
</dbReference>
<feature type="transmembrane region" description="Helical" evidence="11">
    <location>
        <begin position="20"/>
        <end position="37"/>
    </location>
</feature>
<dbReference type="FunFam" id="1.50.40.10:FF:000123">
    <property type="entry name" value="Solute carrier family 25 (Mitochondrial S-adenosylmethionine transporter), member 26"/>
    <property type="match status" value="1"/>
</dbReference>
<name>A0AAX4K6Q0_9TREE</name>
<sequence length="310" mass="33345">MSDSDVLPKTRQPPTTQRALVSGAISGIAVDFMFFPLDTIKTRIQSSAGFWNSGGFKGVYRGVGSVGMGSAPGAAAFFVTYEALKERLPKIQFFKENPAFNHMIAASGAEYVSCLIRVPTEVVKSRTQTGAYGQGKSSLHSAISTMKFEGIRGFYRGFGITIARELPFTSIQFPLYEGMKSLLSKHYLDGRRPTSYEAALCGSIAGGFAAGVTTPLDVVKTRVMLEARTSTTPITNGIPPPNQPSPGILSFPPRLLGILKNEGLSTLFKGWQPRCFAISLGGAVFLGIYDLAINFGMDTDGKDIKEDKLS</sequence>
<dbReference type="RefSeq" id="XP_066079540.1">
    <property type="nucleotide sequence ID" value="XM_066223443.1"/>
</dbReference>
<evidence type="ECO:0000256" key="4">
    <source>
        <dbReference type="ARBA" id="ARBA00022692"/>
    </source>
</evidence>
<dbReference type="GO" id="GO:0055085">
    <property type="term" value="P:transmembrane transport"/>
    <property type="evidence" value="ECO:0007669"/>
    <property type="project" value="InterPro"/>
</dbReference>
<dbReference type="InterPro" id="IPR018108">
    <property type="entry name" value="MCP_transmembrane"/>
</dbReference>
<keyword evidence="7" id="KW-0496">Mitochondrion</keyword>
<feature type="repeat" description="Solcar" evidence="9">
    <location>
        <begin position="14"/>
        <end position="87"/>
    </location>
</feature>
<evidence type="ECO:0000256" key="11">
    <source>
        <dbReference type="SAM" id="Phobius"/>
    </source>
</evidence>
<evidence type="ECO:0000256" key="5">
    <source>
        <dbReference type="ARBA" id="ARBA00022737"/>
    </source>
</evidence>
<comment type="similarity">
    <text evidence="2 10">Belongs to the mitochondrial carrier (TC 2.A.29) family.</text>
</comment>
<keyword evidence="4 9" id="KW-0812">Transmembrane</keyword>
<accession>A0AAX4K6Q0</accession>
<evidence type="ECO:0008006" key="14">
    <source>
        <dbReference type="Google" id="ProtNLM"/>
    </source>
</evidence>
<keyword evidence="13" id="KW-1185">Reference proteome</keyword>
<comment type="subcellular location">
    <subcellularLocation>
        <location evidence="1">Mitochondrion membrane</location>
        <topology evidence="1">Multi-pass membrane protein</topology>
    </subcellularLocation>
</comment>
<organism evidence="12 13">
    <name type="scientific">Kwoniella dendrophila CBS 6074</name>
    <dbReference type="NCBI Taxonomy" id="1295534"/>
    <lineage>
        <taxon>Eukaryota</taxon>
        <taxon>Fungi</taxon>
        <taxon>Dikarya</taxon>
        <taxon>Basidiomycota</taxon>
        <taxon>Agaricomycotina</taxon>
        <taxon>Tremellomycetes</taxon>
        <taxon>Tremellales</taxon>
        <taxon>Cryptococcaceae</taxon>
        <taxon>Kwoniella</taxon>
    </lineage>
</organism>
<keyword evidence="8 9" id="KW-0472">Membrane</keyword>
<evidence type="ECO:0000313" key="13">
    <source>
        <dbReference type="Proteomes" id="UP001355207"/>
    </source>
</evidence>
<evidence type="ECO:0000313" key="12">
    <source>
        <dbReference type="EMBL" id="WWC92778.1"/>
    </source>
</evidence>
<dbReference type="PROSITE" id="PS50920">
    <property type="entry name" value="SOLCAR"/>
    <property type="match status" value="3"/>
</dbReference>
<dbReference type="GeneID" id="91098405"/>